<evidence type="ECO:0000256" key="4">
    <source>
        <dbReference type="SAM" id="MobiDB-lite"/>
    </source>
</evidence>
<feature type="domain" description="Protein kinase" evidence="5">
    <location>
        <begin position="1"/>
        <end position="312"/>
    </location>
</feature>
<dbReference type="InterPro" id="IPR000719">
    <property type="entry name" value="Prot_kinase_dom"/>
</dbReference>
<organism evidence="6 7">
    <name type="scientific">Meripilus lineatus</name>
    <dbReference type="NCBI Taxonomy" id="2056292"/>
    <lineage>
        <taxon>Eukaryota</taxon>
        <taxon>Fungi</taxon>
        <taxon>Dikarya</taxon>
        <taxon>Basidiomycota</taxon>
        <taxon>Agaricomycotina</taxon>
        <taxon>Agaricomycetes</taxon>
        <taxon>Polyporales</taxon>
        <taxon>Meripilaceae</taxon>
        <taxon>Meripilus</taxon>
    </lineage>
</organism>
<keyword evidence="3" id="KW-0067">ATP-binding</keyword>
<dbReference type="PROSITE" id="PS00108">
    <property type="entry name" value="PROTEIN_KINASE_ST"/>
    <property type="match status" value="1"/>
</dbReference>
<dbReference type="GO" id="GO:0005524">
    <property type="term" value="F:ATP binding"/>
    <property type="evidence" value="ECO:0007669"/>
    <property type="project" value="UniProtKB-KW"/>
</dbReference>
<dbReference type="Gene3D" id="1.10.510.10">
    <property type="entry name" value="Transferase(Phosphotransferase) domain 1"/>
    <property type="match status" value="1"/>
</dbReference>
<dbReference type="SMART" id="SM00220">
    <property type="entry name" value="S_TKc"/>
    <property type="match status" value="1"/>
</dbReference>
<dbReference type="PROSITE" id="PS50011">
    <property type="entry name" value="PROTEIN_KINASE_DOM"/>
    <property type="match status" value="1"/>
</dbReference>
<feature type="region of interest" description="Disordered" evidence="4">
    <location>
        <begin position="488"/>
        <end position="510"/>
    </location>
</feature>
<dbReference type="GO" id="GO:0004674">
    <property type="term" value="F:protein serine/threonine kinase activity"/>
    <property type="evidence" value="ECO:0007669"/>
    <property type="project" value="UniProtKB-KW"/>
</dbReference>
<dbReference type="InterPro" id="IPR050117">
    <property type="entry name" value="MAPK"/>
</dbReference>
<protein>
    <recommendedName>
        <fullName evidence="5">Protein kinase domain-containing protein</fullName>
    </recommendedName>
</protein>
<keyword evidence="7" id="KW-1185">Reference proteome</keyword>
<dbReference type="CDD" id="cd07830">
    <property type="entry name" value="STKc_MAK_like"/>
    <property type="match status" value="1"/>
</dbReference>
<dbReference type="PANTHER" id="PTHR24055">
    <property type="entry name" value="MITOGEN-ACTIVATED PROTEIN KINASE"/>
    <property type="match status" value="1"/>
</dbReference>
<dbReference type="Gene3D" id="3.30.200.20">
    <property type="entry name" value="Phosphorylase Kinase, domain 1"/>
    <property type="match status" value="1"/>
</dbReference>
<feature type="region of interest" description="Disordered" evidence="4">
    <location>
        <begin position="405"/>
        <end position="438"/>
    </location>
</feature>
<keyword evidence="1" id="KW-0418">Kinase</keyword>
<proteinExistence type="predicted"/>
<feature type="compositionally biased region" description="Polar residues" evidence="4">
    <location>
        <begin position="729"/>
        <end position="748"/>
    </location>
</feature>
<feature type="compositionally biased region" description="Polar residues" evidence="4">
    <location>
        <begin position="837"/>
        <end position="861"/>
    </location>
</feature>
<accession>A0AAD5UNW5</accession>
<feature type="region of interest" description="Disordered" evidence="4">
    <location>
        <begin position="345"/>
        <end position="373"/>
    </location>
</feature>
<evidence type="ECO:0000313" key="6">
    <source>
        <dbReference type="EMBL" id="KAJ3473575.1"/>
    </source>
</evidence>
<name>A0AAD5UNW5_9APHY</name>
<reference evidence="6" key="1">
    <citation type="submission" date="2022-07" db="EMBL/GenBank/DDBJ databases">
        <title>Genome Sequence of Physisporinus lineatus.</title>
        <authorList>
            <person name="Buettner E."/>
        </authorList>
    </citation>
    <scope>NUCLEOTIDE SEQUENCE</scope>
    <source>
        <strain evidence="6">VT162</strain>
    </source>
</reference>
<feature type="region of interest" description="Disordered" evidence="4">
    <location>
        <begin position="548"/>
        <end position="627"/>
    </location>
</feature>
<comment type="caution">
    <text evidence="6">The sequence shown here is derived from an EMBL/GenBank/DDBJ whole genome shotgun (WGS) entry which is preliminary data.</text>
</comment>
<evidence type="ECO:0000256" key="1">
    <source>
        <dbReference type="ARBA" id="ARBA00022527"/>
    </source>
</evidence>
<keyword evidence="1" id="KW-0723">Serine/threonine-protein kinase</keyword>
<dbReference type="AlphaFoldDB" id="A0AAD5UNW5"/>
<feature type="compositionally biased region" description="Low complexity" evidence="4">
    <location>
        <begin position="808"/>
        <end position="833"/>
    </location>
</feature>
<feature type="compositionally biased region" description="Polar residues" evidence="4">
    <location>
        <begin position="497"/>
        <end position="510"/>
    </location>
</feature>
<feature type="compositionally biased region" description="Basic and acidic residues" evidence="4">
    <location>
        <begin position="708"/>
        <end position="728"/>
    </location>
</feature>
<dbReference type="Proteomes" id="UP001212997">
    <property type="component" value="Unassembled WGS sequence"/>
</dbReference>
<feature type="compositionally biased region" description="Pro residues" evidence="4">
    <location>
        <begin position="878"/>
        <end position="889"/>
    </location>
</feature>
<feature type="compositionally biased region" description="Polar residues" evidence="4">
    <location>
        <begin position="554"/>
        <end position="567"/>
    </location>
</feature>
<gene>
    <name evidence="6" type="ORF">NLI96_g12932</name>
</gene>
<feature type="compositionally biased region" description="Basic and acidic residues" evidence="4">
    <location>
        <begin position="583"/>
        <end position="612"/>
    </location>
</feature>
<dbReference type="InterPro" id="IPR008271">
    <property type="entry name" value="Ser/Thr_kinase_AS"/>
</dbReference>
<feature type="compositionally biased region" description="Polar residues" evidence="4">
    <location>
        <begin position="406"/>
        <end position="421"/>
    </location>
</feature>
<sequence>MQCGAGARPEYANKRLVAVKRMKKRWEGGWDECKRLKELESLRAIPYHPNIIPLYDFFLLPSTKELYFVFESMEGNLYQLIKTRKGKPLAGGLVSSIFEQVVSGLHHIHNAGYFHRDMKPENLLVTTTGLYDYRPIAPAPPDAPPDRDVVVIIKLADFGLARETRSKPPYTEYVSTRWYRAPEVLLKSRDYSAPVDMWALGTIMAELVNLRPLFPGSGEIDQVARICELLGDPVDDYGLDNRGRVVGGGRWPRGVKMAKMVGFAFQKIIPKNLYALFDPSVPLKLVDCIADLLRYDPATRLTSEDCLRHPYLLDTKPLNNPPGLPSHSLASDAHSAYAKPYANGNGVSPAPSLRSVLPRDVPPSHSYPALSPKVHPAPAQLPIHVLPDASSSHRSPFFPPVPLRARTNSDPVQHTTSNGITSPYGIHLSDAHQTVPPQASAEGFAGVWAQQRREVDAMDVSSPVDHVSPIVNSPYGVDVRMSEVRQTEEPAPIHDNANPTQNDTTPQGNRFFSKLGVSGKKSSKWGLSMFGHSDKHAAQNQLATVQELAPAGDSTPSLKRSNSTVDSRSIPDPPPILETLRPPMDEKARKKEAQRRLEEAEKQRRARAREMQVEQARAVMKNKRRLAEATSGKEFQFLSHHGGLVPKQQPPFAPRTTMEKGKSPAPPAATGPMRQTQSHGPAAHSVQAAGGNFFNPPDMGMHRSAHGRRGEHERVAKARRREFDDDHSMSSSDLPSGVSVISFTTNDSDPGPTRVRHRPGLLGMSRMTSMSSLRPPSSIDDFPSSGRSSNSLSLEQHLANDFHLRASVDSSSVSDGGSPHPLPLHALSLSSPPWQHSDASSSSTIDNRSVGSGHQTLSSPLYSPPVQPLRSGYKGSPYEPPGMFPPSPGVAPKSAINPIFKVVRNDLPRTAPHDHS</sequence>
<evidence type="ECO:0000259" key="5">
    <source>
        <dbReference type="PROSITE" id="PS50011"/>
    </source>
</evidence>
<feature type="compositionally biased region" description="Polar residues" evidence="4">
    <location>
        <begin position="766"/>
        <end position="775"/>
    </location>
</feature>
<dbReference type="EMBL" id="JANAWD010001336">
    <property type="protein sequence ID" value="KAJ3473575.1"/>
    <property type="molecule type" value="Genomic_DNA"/>
</dbReference>
<dbReference type="InterPro" id="IPR011009">
    <property type="entry name" value="Kinase-like_dom_sf"/>
</dbReference>
<dbReference type="SUPFAM" id="SSF56112">
    <property type="entry name" value="Protein kinase-like (PK-like)"/>
    <property type="match status" value="1"/>
</dbReference>
<feature type="region of interest" description="Disordered" evidence="4">
    <location>
        <begin position="808"/>
        <end position="890"/>
    </location>
</feature>
<feature type="region of interest" description="Disordered" evidence="4">
    <location>
        <begin position="639"/>
        <end position="791"/>
    </location>
</feature>
<keyword evidence="1" id="KW-0808">Transferase</keyword>
<evidence type="ECO:0000256" key="3">
    <source>
        <dbReference type="ARBA" id="ARBA00022840"/>
    </source>
</evidence>
<evidence type="ECO:0000256" key="2">
    <source>
        <dbReference type="ARBA" id="ARBA00022741"/>
    </source>
</evidence>
<dbReference type="Pfam" id="PF00069">
    <property type="entry name" value="Pkinase"/>
    <property type="match status" value="1"/>
</dbReference>
<keyword evidence="2" id="KW-0547">Nucleotide-binding</keyword>
<evidence type="ECO:0000313" key="7">
    <source>
        <dbReference type="Proteomes" id="UP001212997"/>
    </source>
</evidence>